<dbReference type="InterPro" id="IPR013320">
    <property type="entry name" value="ConA-like_dom_sf"/>
</dbReference>
<dbReference type="PANTHER" id="PTHR10963:SF55">
    <property type="entry name" value="GLYCOSIDE HYDROLASE FAMILY 16 PROTEIN"/>
    <property type="match status" value="1"/>
</dbReference>
<feature type="signal peptide" evidence="3">
    <location>
        <begin position="1"/>
        <end position="18"/>
    </location>
</feature>
<feature type="domain" description="CBM6" evidence="4">
    <location>
        <begin position="272"/>
        <end position="393"/>
    </location>
</feature>
<comment type="similarity">
    <text evidence="1">Belongs to the glycosyl hydrolase 16 family.</text>
</comment>
<dbReference type="AlphaFoldDB" id="A0A1T5HNV3"/>
<dbReference type="PROSITE" id="PS51762">
    <property type="entry name" value="GH16_2"/>
    <property type="match status" value="1"/>
</dbReference>
<dbReference type="CDD" id="cd08023">
    <property type="entry name" value="GH16_laminarinase_like"/>
    <property type="match status" value="1"/>
</dbReference>
<protein>
    <submittedName>
        <fullName evidence="6">Por secretion system C-terminal sorting domain-containing protein</fullName>
    </submittedName>
</protein>
<dbReference type="Pfam" id="PF00722">
    <property type="entry name" value="Glyco_hydro_16"/>
    <property type="match status" value="1"/>
</dbReference>
<dbReference type="InterPro" id="IPR008979">
    <property type="entry name" value="Galactose-bd-like_sf"/>
</dbReference>
<dbReference type="InterPro" id="IPR005084">
    <property type="entry name" value="CBM6"/>
</dbReference>
<dbReference type="RefSeq" id="WP_079558237.1">
    <property type="nucleotide sequence ID" value="NZ_CP021904.1"/>
</dbReference>
<dbReference type="GO" id="GO:0030246">
    <property type="term" value="F:carbohydrate binding"/>
    <property type="evidence" value="ECO:0007669"/>
    <property type="project" value="InterPro"/>
</dbReference>
<feature type="domain" description="GH16" evidence="5">
    <location>
        <begin position="15"/>
        <end position="259"/>
    </location>
</feature>
<dbReference type="Gene3D" id="2.60.120.200">
    <property type="match status" value="1"/>
</dbReference>
<dbReference type="InterPro" id="IPR050546">
    <property type="entry name" value="Glycosyl_Hydrlase_16"/>
</dbReference>
<gene>
    <name evidence="6" type="ORF">SAMN03080601_02533</name>
</gene>
<dbReference type="EMBL" id="FUYV01000015">
    <property type="protein sequence ID" value="SKC22231.1"/>
    <property type="molecule type" value="Genomic_DNA"/>
</dbReference>
<dbReference type="Pfam" id="PF03422">
    <property type="entry name" value="CBM_6"/>
    <property type="match status" value="1"/>
</dbReference>
<name>A0A1T5HNV3_9BACT</name>
<dbReference type="PROSITE" id="PS51175">
    <property type="entry name" value="CBM6"/>
    <property type="match status" value="1"/>
</dbReference>
<dbReference type="SUPFAM" id="SSF49785">
    <property type="entry name" value="Galactose-binding domain-like"/>
    <property type="match status" value="1"/>
</dbReference>
<sequence length="487" mass="54955">MKIVTLIIVIMFSMSVFSQEEPQWELVWSDEFDTEVSQDWIFEIGNGCPNLCGWGNNELQSYKRENATVEDGLLVITAKKENYDNREYTSARMITRGNAFFRYGRVEARIKLPAFQGSWPAFWMLGENITSVGWPQCGEIDIMEQVNTDMDTHGTLHWNAGNGHHYQGSATGFEVDVTDFNVYAIEWDRNSIRWFVNDQEFYSINITNGINNTHAFHKPHFIILNMAIGGNWPGFEVDDSALPAKMYVDYVRVYQIPGYDEQEDPEVPMESFIIEAEDHSYENNTSVFNFQDTDGQYIRFNSSGSWAAYPPSNITQAGKYLMELRMAAEQEGGQIRLEANSGNILFDILDVPSTGGIGEWTIISSEIDLNAATYYFGFNSASGSYYLDWIKLTPLEASMINSNDFYTAKLIISPNPVRDGAFELQLAERAFNSAVVSVVGIDGQIVFQKKISALETTIQLPENISKGLYIVNVIGDTVNVSGKVLVR</sequence>
<evidence type="ECO:0000256" key="3">
    <source>
        <dbReference type="SAM" id="SignalP"/>
    </source>
</evidence>
<dbReference type="GO" id="GO:0005975">
    <property type="term" value="P:carbohydrate metabolic process"/>
    <property type="evidence" value="ECO:0007669"/>
    <property type="project" value="InterPro"/>
</dbReference>
<dbReference type="SMART" id="SM00606">
    <property type="entry name" value="CBD_IV"/>
    <property type="match status" value="1"/>
</dbReference>
<evidence type="ECO:0000256" key="2">
    <source>
        <dbReference type="ARBA" id="ARBA00022729"/>
    </source>
</evidence>
<feature type="chain" id="PRO_5013001811" evidence="3">
    <location>
        <begin position="19"/>
        <end position="487"/>
    </location>
</feature>
<dbReference type="NCBIfam" id="TIGR04183">
    <property type="entry name" value="Por_Secre_tail"/>
    <property type="match status" value="1"/>
</dbReference>
<proteinExistence type="inferred from homology"/>
<dbReference type="InterPro" id="IPR026444">
    <property type="entry name" value="Secre_tail"/>
</dbReference>
<reference evidence="6 7" key="1">
    <citation type="submission" date="2017-02" db="EMBL/GenBank/DDBJ databases">
        <authorList>
            <person name="Peterson S.W."/>
        </authorList>
    </citation>
    <scope>NUCLEOTIDE SEQUENCE [LARGE SCALE GENOMIC DNA]</scope>
    <source>
        <strain evidence="6 7">DSM 24412</strain>
    </source>
</reference>
<dbReference type="OrthoDB" id="9809583at2"/>
<dbReference type="GO" id="GO:0004553">
    <property type="term" value="F:hydrolase activity, hydrolyzing O-glycosyl compounds"/>
    <property type="evidence" value="ECO:0007669"/>
    <property type="project" value="InterPro"/>
</dbReference>
<dbReference type="InterPro" id="IPR006584">
    <property type="entry name" value="Cellulose-bd_IV"/>
</dbReference>
<dbReference type="Gene3D" id="2.60.120.260">
    <property type="entry name" value="Galactose-binding domain-like"/>
    <property type="match status" value="1"/>
</dbReference>
<evidence type="ECO:0000259" key="4">
    <source>
        <dbReference type="PROSITE" id="PS51175"/>
    </source>
</evidence>
<evidence type="ECO:0000313" key="7">
    <source>
        <dbReference type="Proteomes" id="UP000191055"/>
    </source>
</evidence>
<organism evidence="6 7">
    <name type="scientific">Alkalitalea saponilacus</name>
    <dbReference type="NCBI Taxonomy" id="889453"/>
    <lineage>
        <taxon>Bacteria</taxon>
        <taxon>Pseudomonadati</taxon>
        <taxon>Bacteroidota</taxon>
        <taxon>Bacteroidia</taxon>
        <taxon>Marinilabiliales</taxon>
        <taxon>Marinilabiliaceae</taxon>
        <taxon>Alkalitalea</taxon>
    </lineage>
</organism>
<keyword evidence="7" id="KW-1185">Reference proteome</keyword>
<dbReference type="SUPFAM" id="SSF49899">
    <property type="entry name" value="Concanavalin A-like lectins/glucanases"/>
    <property type="match status" value="1"/>
</dbReference>
<evidence type="ECO:0000313" key="6">
    <source>
        <dbReference type="EMBL" id="SKC22231.1"/>
    </source>
</evidence>
<dbReference type="PANTHER" id="PTHR10963">
    <property type="entry name" value="GLYCOSYL HYDROLASE-RELATED"/>
    <property type="match status" value="1"/>
</dbReference>
<dbReference type="KEGG" id="asx:CDL62_09375"/>
<dbReference type="Proteomes" id="UP000191055">
    <property type="component" value="Unassembled WGS sequence"/>
</dbReference>
<dbReference type="STRING" id="889453.SAMN03080601_02533"/>
<dbReference type="InterPro" id="IPR000757">
    <property type="entry name" value="Beta-glucanase-like"/>
</dbReference>
<evidence type="ECO:0000259" key="5">
    <source>
        <dbReference type="PROSITE" id="PS51762"/>
    </source>
</evidence>
<evidence type="ECO:0000256" key="1">
    <source>
        <dbReference type="ARBA" id="ARBA00006865"/>
    </source>
</evidence>
<keyword evidence="2 3" id="KW-0732">Signal</keyword>
<accession>A0A1T5HNV3</accession>